<dbReference type="PANTHER" id="PTHR19444:SF13">
    <property type="entry name" value="PROTEIN UNC-93 HOMOLOG A"/>
    <property type="match status" value="1"/>
</dbReference>
<dbReference type="Proteomes" id="UP000678499">
    <property type="component" value="Unassembled WGS sequence"/>
</dbReference>
<keyword evidence="2" id="KW-0472">Membrane</keyword>
<comment type="similarity">
    <text evidence="1">Belongs to the unc-93 family.</text>
</comment>
<evidence type="ECO:0000256" key="1">
    <source>
        <dbReference type="ARBA" id="ARBA00009172"/>
    </source>
</evidence>
<feature type="transmembrane region" description="Helical" evidence="2">
    <location>
        <begin position="80"/>
        <end position="100"/>
    </location>
</feature>
<dbReference type="EMBL" id="CAJPEX010015670">
    <property type="protein sequence ID" value="CAG0925646.1"/>
    <property type="molecule type" value="Genomic_DNA"/>
</dbReference>
<keyword evidence="2" id="KW-0812">Transmembrane</keyword>
<gene>
    <name evidence="3" type="ORF">NMOB1V02_LOCUS13096</name>
</gene>
<protein>
    <submittedName>
        <fullName evidence="3">Uncharacterized protein</fullName>
    </submittedName>
</protein>
<sequence length="165" mass="18430">MVQEAVTKKDQSMVMLFFGIFFATFQSAGIWGNLITSTVLSRGEEVKNDTNISACGVNYCEASLGDIENLKRPEEWRVRIMLSIFAGVSIFAALPIIIFLDPLERFDYDGEDTSSTKKKTNACSLALSSLKQMTDPRQALLSVLIFYSGIYQGFFDADFTKANIY</sequence>
<name>A0A7R9C3Q9_9CRUS</name>
<organism evidence="3">
    <name type="scientific">Notodromas monacha</name>
    <dbReference type="NCBI Taxonomy" id="399045"/>
    <lineage>
        <taxon>Eukaryota</taxon>
        <taxon>Metazoa</taxon>
        <taxon>Ecdysozoa</taxon>
        <taxon>Arthropoda</taxon>
        <taxon>Crustacea</taxon>
        <taxon>Oligostraca</taxon>
        <taxon>Ostracoda</taxon>
        <taxon>Podocopa</taxon>
        <taxon>Podocopida</taxon>
        <taxon>Cypridocopina</taxon>
        <taxon>Cypridoidea</taxon>
        <taxon>Cyprididae</taxon>
        <taxon>Notodromas</taxon>
    </lineage>
</organism>
<accession>A0A7R9C3Q9</accession>
<dbReference type="EMBL" id="OA897707">
    <property type="protein sequence ID" value="CAD7285494.1"/>
    <property type="molecule type" value="Genomic_DNA"/>
</dbReference>
<dbReference type="AlphaFoldDB" id="A0A7R9C3Q9"/>
<keyword evidence="2" id="KW-1133">Transmembrane helix</keyword>
<keyword evidence="4" id="KW-1185">Reference proteome</keyword>
<evidence type="ECO:0000313" key="3">
    <source>
        <dbReference type="EMBL" id="CAD7285494.1"/>
    </source>
</evidence>
<dbReference type="PANTHER" id="PTHR19444">
    <property type="entry name" value="UNC-93 RELATED"/>
    <property type="match status" value="1"/>
</dbReference>
<evidence type="ECO:0000256" key="2">
    <source>
        <dbReference type="SAM" id="Phobius"/>
    </source>
</evidence>
<evidence type="ECO:0000313" key="4">
    <source>
        <dbReference type="Proteomes" id="UP000678499"/>
    </source>
</evidence>
<feature type="transmembrane region" description="Helical" evidence="2">
    <location>
        <begin position="12"/>
        <end position="32"/>
    </location>
</feature>
<proteinExistence type="inferred from homology"/>
<reference evidence="3" key="1">
    <citation type="submission" date="2020-11" db="EMBL/GenBank/DDBJ databases">
        <authorList>
            <person name="Tran Van P."/>
        </authorList>
    </citation>
    <scope>NUCLEOTIDE SEQUENCE</scope>
</reference>
<dbReference type="OrthoDB" id="78663at2759"/>
<dbReference type="InterPro" id="IPR051951">
    <property type="entry name" value="UNC-93_regulatory"/>
</dbReference>